<reference evidence="1" key="1">
    <citation type="journal article" date="2015" name="Nature">
        <title>Complex archaea that bridge the gap between prokaryotes and eukaryotes.</title>
        <authorList>
            <person name="Spang A."/>
            <person name="Saw J.H."/>
            <person name="Jorgensen S.L."/>
            <person name="Zaremba-Niedzwiedzka K."/>
            <person name="Martijn J."/>
            <person name="Lind A.E."/>
            <person name="van Eijk R."/>
            <person name="Schleper C."/>
            <person name="Guy L."/>
            <person name="Ettema T.J."/>
        </authorList>
    </citation>
    <scope>NUCLEOTIDE SEQUENCE</scope>
</reference>
<proteinExistence type="predicted"/>
<organism evidence="1">
    <name type="scientific">marine sediment metagenome</name>
    <dbReference type="NCBI Taxonomy" id="412755"/>
    <lineage>
        <taxon>unclassified sequences</taxon>
        <taxon>metagenomes</taxon>
        <taxon>ecological metagenomes</taxon>
    </lineage>
</organism>
<gene>
    <name evidence="2" type="ORF">LCGC14_1991380</name>
    <name evidence="1" type="ORF">LCGC14_2521480</name>
</gene>
<dbReference type="AlphaFoldDB" id="A0A0F9DPL2"/>
<name>A0A0F9DPL2_9ZZZZ</name>
<dbReference type="EMBL" id="LAZR01040688">
    <property type="protein sequence ID" value="KKL13863.1"/>
    <property type="molecule type" value="Genomic_DNA"/>
</dbReference>
<comment type="caution">
    <text evidence="1">The sequence shown here is derived from an EMBL/GenBank/DDBJ whole genome shotgun (WGS) entry which is preliminary data.</text>
</comment>
<evidence type="ECO:0000313" key="2">
    <source>
        <dbReference type="EMBL" id="KKL81781.1"/>
    </source>
</evidence>
<feature type="non-terminal residue" evidence="1">
    <location>
        <position position="89"/>
    </location>
</feature>
<accession>A0A0F9DPL2</accession>
<evidence type="ECO:0000313" key="1">
    <source>
        <dbReference type="EMBL" id="KKL13863.1"/>
    </source>
</evidence>
<protein>
    <submittedName>
        <fullName evidence="1">Uncharacterized protein</fullName>
    </submittedName>
</protein>
<sequence length="89" mass="10238">MRSLTASAMKIGTKTRMRYPRTNTLKRSGSLLRVPNRPQKFKSMVMTPLSVSVGHFRRMRRERYTKPARAEYVRATLLARDVGLAKELG</sequence>
<dbReference type="EMBL" id="LAZR01022468">
    <property type="protein sequence ID" value="KKL81781.1"/>
    <property type="molecule type" value="Genomic_DNA"/>
</dbReference>